<dbReference type="GO" id="GO:0051287">
    <property type="term" value="F:NAD binding"/>
    <property type="evidence" value="ECO:0007669"/>
    <property type="project" value="InterPro"/>
</dbReference>
<dbReference type="GO" id="GO:0016618">
    <property type="term" value="F:hydroxypyruvate reductase [NAD(P)H] activity"/>
    <property type="evidence" value="ECO:0007669"/>
    <property type="project" value="TreeGrafter"/>
</dbReference>
<dbReference type="InterPro" id="IPR050223">
    <property type="entry name" value="D-isomer_2-hydroxyacid_DH"/>
</dbReference>
<dbReference type="AlphaFoldDB" id="A0A4Y8RBB5"/>
<protein>
    <submittedName>
        <fullName evidence="7">2-hydroxyacid dehydrogenase</fullName>
    </submittedName>
</protein>
<comment type="similarity">
    <text evidence="4">Belongs to the D-isomer specific 2-hydroxyacid dehydrogenase family.</text>
</comment>
<dbReference type="PANTHER" id="PTHR10996:SF178">
    <property type="entry name" value="2-HYDROXYACID DEHYDROGENASE YGL185C-RELATED"/>
    <property type="match status" value="1"/>
</dbReference>
<dbReference type="SUPFAM" id="SSF51735">
    <property type="entry name" value="NAD(P)-binding Rossmann-fold domains"/>
    <property type="match status" value="1"/>
</dbReference>
<evidence type="ECO:0000256" key="2">
    <source>
        <dbReference type="ARBA" id="ARBA00023002"/>
    </source>
</evidence>
<sequence length="314" mass="33880">MAKPDLLQICPFAAPVEASLEEDFTCHRYFEADDRPALLQRLAPTCRFVATGGHHGASREMIAAMPNLEIISSFGVGYDAVDVQAAKEHGVSVTNTPDVLNDCVAETTLALMLALCHRVPQADAYVRAGRWESEGTFGLTDELTGRRVGILGLGRIGKTIAKLCQAFNMEVVYHGRTRQEHVPYPYYADLAEMAKAVDWLVAIAPGTAETKGIVSRKVLEALGPKGKLVNMGRGTLVDEAAMIELLETGGLGGAALDVFEKEPHVPEKLRALENVVLLPHQGSATHKTRAAMGQMVVKNLKAHLRGEPLLSPVV</sequence>
<dbReference type="Pfam" id="PF00389">
    <property type="entry name" value="2-Hacid_dh"/>
    <property type="match status" value="1"/>
</dbReference>
<dbReference type="Proteomes" id="UP000298179">
    <property type="component" value="Unassembled WGS sequence"/>
</dbReference>
<dbReference type="PANTHER" id="PTHR10996">
    <property type="entry name" value="2-HYDROXYACID DEHYDROGENASE-RELATED"/>
    <property type="match status" value="1"/>
</dbReference>
<gene>
    <name evidence="7" type="ORF">E3C22_21795</name>
</gene>
<evidence type="ECO:0000313" key="8">
    <source>
        <dbReference type="Proteomes" id="UP000298179"/>
    </source>
</evidence>
<dbReference type="GO" id="GO:0030267">
    <property type="term" value="F:glyoxylate reductase (NADPH) activity"/>
    <property type="evidence" value="ECO:0007669"/>
    <property type="project" value="TreeGrafter"/>
</dbReference>
<dbReference type="Pfam" id="PF02826">
    <property type="entry name" value="2-Hacid_dh_C"/>
    <property type="match status" value="1"/>
</dbReference>
<dbReference type="Gene3D" id="3.40.50.720">
    <property type="entry name" value="NAD(P)-binding Rossmann-like Domain"/>
    <property type="match status" value="2"/>
</dbReference>
<feature type="domain" description="D-isomer specific 2-hydroxyacid dehydrogenase NAD-binding" evidence="6">
    <location>
        <begin position="109"/>
        <end position="282"/>
    </location>
</feature>
<evidence type="ECO:0000313" key="7">
    <source>
        <dbReference type="EMBL" id="TFF18403.1"/>
    </source>
</evidence>
<reference evidence="7 8" key="1">
    <citation type="submission" date="2019-03" db="EMBL/GenBank/DDBJ databases">
        <title>Jiella endophytica sp. nov., a novel endophytic bacterium isolated from root of Ficus microcarpa Linn. f.</title>
        <authorList>
            <person name="Tuo L."/>
        </authorList>
    </citation>
    <scope>NUCLEOTIDE SEQUENCE [LARGE SCALE GENOMIC DNA]</scope>
    <source>
        <strain evidence="7 8">CBS5Q-3</strain>
    </source>
</reference>
<dbReference type="EMBL" id="SOZD01000009">
    <property type="protein sequence ID" value="TFF18403.1"/>
    <property type="molecule type" value="Genomic_DNA"/>
</dbReference>
<proteinExistence type="inferred from homology"/>
<evidence type="ECO:0000256" key="1">
    <source>
        <dbReference type="ARBA" id="ARBA00022857"/>
    </source>
</evidence>
<evidence type="ECO:0000259" key="5">
    <source>
        <dbReference type="Pfam" id="PF00389"/>
    </source>
</evidence>
<dbReference type="RefSeq" id="WP_134763998.1">
    <property type="nucleotide sequence ID" value="NZ_SOZD01000009.1"/>
</dbReference>
<name>A0A4Y8RBB5_9HYPH</name>
<evidence type="ECO:0000256" key="3">
    <source>
        <dbReference type="ARBA" id="ARBA00023027"/>
    </source>
</evidence>
<dbReference type="GO" id="GO:0005829">
    <property type="term" value="C:cytosol"/>
    <property type="evidence" value="ECO:0007669"/>
    <property type="project" value="TreeGrafter"/>
</dbReference>
<dbReference type="InterPro" id="IPR006139">
    <property type="entry name" value="D-isomer_2_OHA_DH_cat_dom"/>
</dbReference>
<keyword evidence="2 4" id="KW-0560">Oxidoreductase</keyword>
<organism evidence="7 8">
    <name type="scientific">Jiella endophytica</name>
    <dbReference type="NCBI Taxonomy" id="2558362"/>
    <lineage>
        <taxon>Bacteria</taxon>
        <taxon>Pseudomonadati</taxon>
        <taxon>Pseudomonadota</taxon>
        <taxon>Alphaproteobacteria</taxon>
        <taxon>Hyphomicrobiales</taxon>
        <taxon>Aurantimonadaceae</taxon>
        <taxon>Jiella</taxon>
    </lineage>
</organism>
<keyword evidence="8" id="KW-1185">Reference proteome</keyword>
<dbReference type="SUPFAM" id="SSF52283">
    <property type="entry name" value="Formate/glycerate dehydrogenase catalytic domain-like"/>
    <property type="match status" value="1"/>
</dbReference>
<evidence type="ECO:0000259" key="6">
    <source>
        <dbReference type="Pfam" id="PF02826"/>
    </source>
</evidence>
<accession>A0A4Y8RBB5</accession>
<dbReference type="FunFam" id="3.40.50.720:FF:000213">
    <property type="entry name" value="Putative 2-hydroxyacid dehydrogenase"/>
    <property type="match status" value="1"/>
</dbReference>
<dbReference type="InterPro" id="IPR006140">
    <property type="entry name" value="D-isomer_DH_NAD-bd"/>
</dbReference>
<keyword evidence="3" id="KW-0520">NAD</keyword>
<feature type="domain" description="D-isomer specific 2-hydroxyacid dehydrogenase catalytic" evidence="5">
    <location>
        <begin position="20"/>
        <end position="313"/>
    </location>
</feature>
<dbReference type="OrthoDB" id="9793626at2"/>
<comment type="caution">
    <text evidence="7">The sequence shown here is derived from an EMBL/GenBank/DDBJ whole genome shotgun (WGS) entry which is preliminary data.</text>
</comment>
<dbReference type="InterPro" id="IPR036291">
    <property type="entry name" value="NAD(P)-bd_dom_sf"/>
</dbReference>
<keyword evidence="1" id="KW-0521">NADP</keyword>
<dbReference type="CDD" id="cd12156">
    <property type="entry name" value="HPPR"/>
    <property type="match status" value="1"/>
</dbReference>
<evidence type="ECO:0000256" key="4">
    <source>
        <dbReference type="RuleBase" id="RU003719"/>
    </source>
</evidence>